<dbReference type="PANTHER" id="PTHR36504:SF1">
    <property type="entry name" value="LIPOPOLYSACCHARIDE EXPORT SYSTEM PROTEIN LPTA"/>
    <property type="match status" value="1"/>
</dbReference>
<reference evidence="4" key="2">
    <citation type="submission" date="2021-02" db="EMBL/GenBank/DDBJ databases">
        <title>Sulfurospirillum tamanensis sp. nov.</title>
        <authorList>
            <person name="Merkel A.Y."/>
        </authorList>
    </citation>
    <scope>NUCLEOTIDE SEQUENCE [LARGE SCALE GENOMIC DNA]</scope>
    <source>
        <strain evidence="4">T05b</strain>
    </source>
</reference>
<dbReference type="Proteomes" id="UP000703590">
    <property type="component" value="Unassembled WGS sequence"/>
</dbReference>
<evidence type="ECO:0000313" key="3">
    <source>
        <dbReference type="EMBL" id="MBN2964742.1"/>
    </source>
</evidence>
<keyword evidence="1" id="KW-0732">Signal</keyword>
<evidence type="ECO:0000256" key="1">
    <source>
        <dbReference type="ARBA" id="ARBA00022729"/>
    </source>
</evidence>
<reference evidence="3 4" key="1">
    <citation type="submission" date="2021-02" db="EMBL/GenBank/DDBJ databases">
        <title>Sulfurospirillum tamanensis sp. nov.</title>
        <authorList>
            <person name="Frolova A."/>
            <person name="Merkel A."/>
            <person name="Slobodkin A."/>
        </authorList>
    </citation>
    <scope>NUCLEOTIDE SEQUENCE [LARGE SCALE GENOMIC DNA]</scope>
    <source>
        <strain evidence="3 4">T05b</strain>
    </source>
</reference>
<dbReference type="PANTHER" id="PTHR36504">
    <property type="entry name" value="LIPOPOLYSACCHARIDE EXPORT SYSTEM PROTEIN LPTA"/>
    <property type="match status" value="1"/>
</dbReference>
<reference evidence="3 4" key="3">
    <citation type="submission" date="2021-02" db="EMBL/GenBank/DDBJ databases">
        <authorList>
            <person name="Merkel A.Y."/>
        </authorList>
    </citation>
    <scope>NUCLEOTIDE SEQUENCE [LARGE SCALE GENOMIC DNA]</scope>
    <source>
        <strain evidence="3 4">T05b</strain>
    </source>
</reference>
<evidence type="ECO:0000313" key="4">
    <source>
        <dbReference type="Proteomes" id="UP000703590"/>
    </source>
</evidence>
<dbReference type="InterPro" id="IPR052037">
    <property type="entry name" value="LPS_export_LptA"/>
</dbReference>
<evidence type="ECO:0000259" key="2">
    <source>
        <dbReference type="Pfam" id="PF03968"/>
    </source>
</evidence>
<protein>
    <submittedName>
        <fullName evidence="3">Lipopolysaccharide transport periplasmic protein LptA</fullName>
    </submittedName>
</protein>
<name>A0ABS2WSV2_9BACT</name>
<comment type="caution">
    <text evidence="3">The sequence shown here is derived from an EMBL/GenBank/DDBJ whole genome shotgun (WGS) entry which is preliminary data.</text>
</comment>
<organism evidence="3 4">
    <name type="scientific">Sulfurospirillum tamanense</name>
    <dbReference type="NCBI Taxonomy" id="2813362"/>
    <lineage>
        <taxon>Bacteria</taxon>
        <taxon>Pseudomonadati</taxon>
        <taxon>Campylobacterota</taxon>
        <taxon>Epsilonproteobacteria</taxon>
        <taxon>Campylobacterales</taxon>
        <taxon>Sulfurospirillaceae</taxon>
        <taxon>Sulfurospirillum</taxon>
    </lineage>
</organism>
<sequence>MRIIVAMMLSFGLMLAEQVEVVAERFNASEAAQKAVFTGNVKVTKGTDVLTSDVLTITFNAKKEPLMYEATGNAKANITMNEVRYFASGKVLTYDPVALVYTVQENGFLHEIETDRKVYGERITVNQATGSYAVDSKPSEPVKFIFQMNNQKESAQ</sequence>
<gene>
    <name evidence="3" type="ORF">JWV37_08110</name>
</gene>
<dbReference type="Pfam" id="PF03968">
    <property type="entry name" value="LptD_N"/>
    <property type="match status" value="1"/>
</dbReference>
<dbReference type="RefSeq" id="WP_205459293.1">
    <property type="nucleotide sequence ID" value="NZ_JAFHKK010000016.1"/>
</dbReference>
<accession>A0ABS2WSV2</accession>
<proteinExistence type="predicted"/>
<dbReference type="Gene3D" id="2.60.450.10">
    <property type="entry name" value="Lipopolysaccharide (LPS) transport protein A like domain"/>
    <property type="match status" value="1"/>
</dbReference>
<dbReference type="InterPro" id="IPR005653">
    <property type="entry name" value="OstA-like_N"/>
</dbReference>
<keyword evidence="4" id="KW-1185">Reference proteome</keyword>
<dbReference type="EMBL" id="JAFHKK010000016">
    <property type="protein sequence ID" value="MBN2964742.1"/>
    <property type="molecule type" value="Genomic_DNA"/>
</dbReference>
<feature type="domain" description="Organic solvent tolerance-like N-terminal" evidence="2">
    <location>
        <begin position="20"/>
        <end position="130"/>
    </location>
</feature>